<evidence type="ECO:0000313" key="8">
    <source>
        <dbReference type="EMBL" id="RMA82304.1"/>
    </source>
</evidence>
<dbReference type="RefSeq" id="WP_170150733.1">
    <property type="nucleotide sequence ID" value="NZ_REFJ01000001.1"/>
</dbReference>
<dbReference type="PANTHER" id="PTHR11985:SF15">
    <property type="entry name" value="GLYCEROL-3-PHOSPHATE DEHYDROGENASE, MITOCHONDRIAL"/>
    <property type="match status" value="1"/>
</dbReference>
<dbReference type="Gene3D" id="3.50.50.60">
    <property type="entry name" value="FAD/NAD(P)-binding domain"/>
    <property type="match status" value="1"/>
</dbReference>
<reference evidence="8 9" key="1">
    <citation type="submission" date="2018-10" db="EMBL/GenBank/DDBJ databases">
        <title>Genomic Encyclopedia of Type Strains, Phase IV (KMG-IV): sequencing the most valuable type-strain genomes for metagenomic binning, comparative biology and taxonomic classification.</title>
        <authorList>
            <person name="Goeker M."/>
        </authorList>
    </citation>
    <scope>NUCLEOTIDE SEQUENCE [LARGE SCALE GENOMIC DNA]</scope>
    <source>
        <strain evidence="8 9">DSM 25080</strain>
    </source>
</reference>
<dbReference type="EMBL" id="REFJ01000001">
    <property type="protein sequence ID" value="RMA82304.1"/>
    <property type="molecule type" value="Genomic_DNA"/>
</dbReference>
<dbReference type="GO" id="GO:0046168">
    <property type="term" value="P:glycerol-3-phosphate catabolic process"/>
    <property type="evidence" value="ECO:0007669"/>
    <property type="project" value="TreeGrafter"/>
</dbReference>
<dbReference type="InterPro" id="IPR000447">
    <property type="entry name" value="G3P_DH_FAD-dep"/>
</dbReference>
<protein>
    <submittedName>
        <fullName evidence="8">Glycerol-3-phosphate dehydrogenase</fullName>
    </submittedName>
</protein>
<feature type="compositionally biased region" description="Polar residues" evidence="6">
    <location>
        <begin position="364"/>
        <end position="387"/>
    </location>
</feature>
<dbReference type="SUPFAM" id="SSF51905">
    <property type="entry name" value="FAD/NAD(P)-binding domain"/>
    <property type="match status" value="1"/>
</dbReference>
<dbReference type="Proteomes" id="UP000267187">
    <property type="component" value="Unassembled WGS sequence"/>
</dbReference>
<gene>
    <name evidence="8" type="ORF">DFR27_0252</name>
</gene>
<keyword evidence="9" id="KW-1185">Reference proteome</keyword>
<dbReference type="PANTHER" id="PTHR11985">
    <property type="entry name" value="GLYCEROL-3-PHOSPHATE DEHYDROGENASE"/>
    <property type="match status" value="1"/>
</dbReference>
<feature type="domain" description="FAD dependent oxidoreductase" evidence="7">
    <location>
        <begin position="11"/>
        <end position="358"/>
    </location>
</feature>
<keyword evidence="3" id="KW-0285">Flavoprotein</keyword>
<dbReference type="AlphaFoldDB" id="A0A3M0ADV0"/>
<name>A0A3M0ADV0_9GAMM</name>
<keyword evidence="5" id="KW-0560">Oxidoreductase</keyword>
<evidence type="ECO:0000256" key="5">
    <source>
        <dbReference type="ARBA" id="ARBA00023002"/>
    </source>
</evidence>
<evidence type="ECO:0000256" key="1">
    <source>
        <dbReference type="ARBA" id="ARBA00001974"/>
    </source>
</evidence>
<dbReference type="InterPro" id="IPR036188">
    <property type="entry name" value="FAD/NAD-bd_sf"/>
</dbReference>
<organism evidence="8 9">
    <name type="scientific">Umboniibacter marinipuniceus</name>
    <dbReference type="NCBI Taxonomy" id="569599"/>
    <lineage>
        <taxon>Bacteria</taxon>
        <taxon>Pseudomonadati</taxon>
        <taxon>Pseudomonadota</taxon>
        <taxon>Gammaproteobacteria</taxon>
        <taxon>Cellvibrionales</taxon>
        <taxon>Cellvibrionaceae</taxon>
        <taxon>Umboniibacter</taxon>
    </lineage>
</organism>
<dbReference type="GO" id="GO:0004368">
    <property type="term" value="F:glycerol-3-phosphate dehydrogenase (quinone) activity"/>
    <property type="evidence" value="ECO:0007669"/>
    <property type="project" value="InterPro"/>
</dbReference>
<evidence type="ECO:0000256" key="6">
    <source>
        <dbReference type="SAM" id="MobiDB-lite"/>
    </source>
</evidence>
<dbReference type="InterPro" id="IPR006076">
    <property type="entry name" value="FAD-dep_OxRdtase"/>
</dbReference>
<keyword evidence="4" id="KW-0274">FAD</keyword>
<evidence type="ECO:0000256" key="2">
    <source>
        <dbReference type="ARBA" id="ARBA00007330"/>
    </source>
</evidence>
<comment type="cofactor">
    <cofactor evidence="1">
        <name>FAD</name>
        <dbReference type="ChEBI" id="CHEBI:57692"/>
    </cofactor>
</comment>
<evidence type="ECO:0000256" key="3">
    <source>
        <dbReference type="ARBA" id="ARBA00022630"/>
    </source>
</evidence>
<accession>A0A3M0ADV0</accession>
<comment type="similarity">
    <text evidence="2">Belongs to the FAD-dependent glycerol-3-phosphate dehydrogenase family.</text>
</comment>
<dbReference type="Gene3D" id="3.30.9.10">
    <property type="entry name" value="D-Amino Acid Oxidase, subunit A, domain 2"/>
    <property type="match status" value="1"/>
</dbReference>
<dbReference type="Pfam" id="PF01266">
    <property type="entry name" value="DAO"/>
    <property type="match status" value="1"/>
</dbReference>
<evidence type="ECO:0000256" key="4">
    <source>
        <dbReference type="ARBA" id="ARBA00022827"/>
    </source>
</evidence>
<evidence type="ECO:0000313" key="9">
    <source>
        <dbReference type="Proteomes" id="UP000267187"/>
    </source>
</evidence>
<sequence length="387" mass="42441">MPKNSKKAVRIGVVGGGINGLCIARELAMKGNDVTLIEGGDFGQATSSASSRMLHGGLRYLEHGQLRFVYHALMERASWIKQYPQQTRVVENFIPIYRSQTRSRWLIGAGVKLYQWLSGRYSLGASRWWSRYQYLSRFPDAKHGDLVGAWSYFDVMMDDQALMAAIIDELKTLGVNLRSQCSVSRLSVDGEVELATGESLHFDKVVNAAGPWASNILRSSGISSRFHLDYIRGSHLIINRRIAHGVVLQDDAKRVIFALPLNGKTLFGTTEVSQAGPTNTGISADERSYLSQIYNRHFNIALSPDEVIATTSGVRPIVQSEEGMSKASREAEVEVIGRLCNVFGGKWTSAPSLAKDVAKKVASIPNSSLSKGEASTNPTSMTRPSVS</sequence>
<feature type="region of interest" description="Disordered" evidence="6">
    <location>
        <begin position="363"/>
        <end position="387"/>
    </location>
</feature>
<proteinExistence type="inferred from homology"/>
<comment type="caution">
    <text evidence="8">The sequence shown here is derived from an EMBL/GenBank/DDBJ whole genome shotgun (WGS) entry which is preliminary data.</text>
</comment>
<evidence type="ECO:0000259" key="7">
    <source>
        <dbReference type="Pfam" id="PF01266"/>
    </source>
</evidence>